<protein>
    <submittedName>
        <fullName evidence="10">Ribosomal peptide maturation radical SAM protein 1</fullName>
    </submittedName>
</protein>
<evidence type="ECO:0000313" key="13">
    <source>
        <dbReference type="Proteomes" id="UP000576087"/>
    </source>
</evidence>
<dbReference type="NCBIfam" id="TIGR03975">
    <property type="entry name" value="rSAM_ocin_1"/>
    <property type="match status" value="1"/>
</dbReference>
<dbReference type="GO" id="GO:0051536">
    <property type="term" value="F:iron-sulfur cluster binding"/>
    <property type="evidence" value="ECO:0007669"/>
    <property type="project" value="UniProtKB-KW"/>
</dbReference>
<evidence type="ECO:0000259" key="6">
    <source>
        <dbReference type="PROSITE" id="PS51332"/>
    </source>
</evidence>
<evidence type="ECO:0000313" key="9">
    <source>
        <dbReference type="EMBL" id="MBB4411821.1"/>
    </source>
</evidence>
<reference evidence="11 12" key="1">
    <citation type="submission" date="2020-08" db="EMBL/GenBank/DDBJ databases">
        <title>Genomic Encyclopedia of Type Strains, Phase IV (KMG-V): Genome sequencing to study the core and pangenomes of soil and plant-associated prokaryotes.</title>
        <authorList>
            <person name="Whitman W."/>
        </authorList>
    </citation>
    <scope>NUCLEOTIDE SEQUENCE [LARGE SCALE GENOMIC DNA]</scope>
    <source>
        <strain evidence="9 12">SEMIA 444</strain>
        <strain evidence="8 11">SEMIA 448</strain>
        <strain evidence="10 13">SEMIA 452</strain>
    </source>
</reference>
<evidence type="ECO:0000313" key="8">
    <source>
        <dbReference type="EMBL" id="MBB4348585.1"/>
    </source>
</evidence>
<dbReference type="PROSITE" id="PS51918">
    <property type="entry name" value="RADICAL_SAM"/>
    <property type="match status" value="1"/>
</dbReference>
<evidence type="ECO:0000313" key="10">
    <source>
        <dbReference type="EMBL" id="MBB4446512.1"/>
    </source>
</evidence>
<dbReference type="InterPro" id="IPR023984">
    <property type="entry name" value="rSAM_ocin_1"/>
</dbReference>
<gene>
    <name evidence="9" type="ORF">GGE31_002326</name>
    <name evidence="8" type="ORF">GGE33_002327</name>
    <name evidence="10" type="ORF">GGE35_002328</name>
</gene>
<evidence type="ECO:0000256" key="1">
    <source>
        <dbReference type="ARBA" id="ARBA00001966"/>
    </source>
</evidence>
<dbReference type="SFLD" id="SFLDG01082">
    <property type="entry name" value="B12-binding_domain_containing"/>
    <property type="match status" value="1"/>
</dbReference>
<sequence length="616" mass="68768">MADKKVALISMPWMSTSFPSIQLAVLARALEDSGIPCDRFEHFLRFSHEIGHSAYSAISGGDSAAGEAVFSQLYWGSQLSAADIGAERLFNLSQADTMWKAIGFVAERFIDEVAAETDWSQYDIVGFTLTIAQNSASMVLARQIKLRNPDIKIVIGGTSCAGPMGKALLDICPHFDYAVTIEGEEVLPAMVNRMRSGGIVNDLGGVVERGVTDNGQGHKLPKLLRPRLEGLSFDPYFSTLKLLQMEARIAVWLPIETSRGCWFGEKNQCRFCGLHEVMKYRTPDSNALVAELDRLESKYGVKRFFAVDLIMPQEFYESTLDHLANSDRGWSFFYEIKANVTRSQIALLKRAGVEWIQPGLESLSSNSLKLMKKGCEPYHNVQLLKWCHTDGIRVSWNVLYGLPGETDIDVQETISRTHLLQHLQPPSGAGRFQLHRFSPYFENPSIFGITNIRPREIMRKVYPVSDDLLVNVCYQFDYDCEALHVTDECEGALQAAIDRWRIAYKAGAFLRLKSQPGCGGTLWDGRDPDNVREYQLSAFEVALLQRLDSALPERAIIISDSACNHELQVGLERLIEIGAVIRDCGKLLSLVPLADDFRVPRELIGQEIAAHPSLVG</sequence>
<dbReference type="SUPFAM" id="SSF102114">
    <property type="entry name" value="Radical SAM enzymes"/>
    <property type="match status" value="1"/>
</dbReference>
<dbReference type="SMART" id="SM00729">
    <property type="entry name" value="Elp3"/>
    <property type="match status" value="1"/>
</dbReference>
<dbReference type="InterPro" id="IPR058240">
    <property type="entry name" value="rSAM_sf"/>
</dbReference>
<dbReference type="Proteomes" id="UP000576087">
    <property type="component" value="Unassembled WGS sequence"/>
</dbReference>
<dbReference type="InterPro" id="IPR013785">
    <property type="entry name" value="Aldolase_TIM"/>
</dbReference>
<keyword evidence="4" id="KW-0408">Iron</keyword>
<evidence type="ECO:0000256" key="4">
    <source>
        <dbReference type="ARBA" id="ARBA00023004"/>
    </source>
</evidence>
<feature type="domain" description="Radical SAM core" evidence="7">
    <location>
        <begin position="245"/>
        <end position="479"/>
    </location>
</feature>
<dbReference type="Pfam" id="PF04055">
    <property type="entry name" value="Radical_SAM"/>
    <property type="match status" value="1"/>
</dbReference>
<dbReference type="SFLD" id="SFLDS00029">
    <property type="entry name" value="Radical_SAM"/>
    <property type="match status" value="1"/>
</dbReference>
<dbReference type="InterPro" id="IPR007197">
    <property type="entry name" value="rSAM"/>
</dbReference>
<dbReference type="InterPro" id="IPR006638">
    <property type="entry name" value="Elp3/MiaA/NifB-like_rSAM"/>
</dbReference>
<keyword evidence="2" id="KW-0949">S-adenosyl-L-methionine</keyword>
<dbReference type="Gene3D" id="3.40.50.280">
    <property type="entry name" value="Cobalamin-binding domain"/>
    <property type="match status" value="1"/>
</dbReference>
<keyword evidence="3" id="KW-0479">Metal-binding</keyword>
<dbReference type="Proteomes" id="UP000520770">
    <property type="component" value="Unassembled WGS sequence"/>
</dbReference>
<evidence type="ECO:0000256" key="3">
    <source>
        <dbReference type="ARBA" id="ARBA00022723"/>
    </source>
</evidence>
<dbReference type="PROSITE" id="PS51332">
    <property type="entry name" value="B12_BINDING"/>
    <property type="match status" value="1"/>
</dbReference>
<evidence type="ECO:0000313" key="12">
    <source>
        <dbReference type="Proteomes" id="UP000524535"/>
    </source>
</evidence>
<dbReference type="EMBL" id="JACIGY010000002">
    <property type="protein sequence ID" value="MBB4411821.1"/>
    <property type="molecule type" value="Genomic_DNA"/>
</dbReference>
<dbReference type="InterPro" id="IPR051198">
    <property type="entry name" value="BchE-like"/>
</dbReference>
<dbReference type="EMBL" id="JACIHM010000002">
    <property type="protein sequence ID" value="MBB4446512.1"/>
    <property type="molecule type" value="Genomic_DNA"/>
</dbReference>
<dbReference type="RefSeq" id="WP_183823185.1">
    <property type="nucleotide sequence ID" value="NZ_JACIGW010000002.1"/>
</dbReference>
<dbReference type="AlphaFoldDB" id="A0A7W6Y241"/>
<dbReference type="PANTHER" id="PTHR43409">
    <property type="entry name" value="ANAEROBIC MAGNESIUM-PROTOPORPHYRIN IX MONOMETHYL ESTER CYCLASE-RELATED"/>
    <property type="match status" value="1"/>
</dbReference>
<accession>A0A7W6Y241</accession>
<dbReference type="CDD" id="cd01335">
    <property type="entry name" value="Radical_SAM"/>
    <property type="match status" value="1"/>
</dbReference>
<keyword evidence="5" id="KW-0411">Iron-sulfur</keyword>
<evidence type="ECO:0000256" key="5">
    <source>
        <dbReference type="ARBA" id="ARBA00023014"/>
    </source>
</evidence>
<dbReference type="Proteomes" id="UP000524535">
    <property type="component" value="Unassembled WGS sequence"/>
</dbReference>
<dbReference type="EMBL" id="JACIGW010000002">
    <property type="protein sequence ID" value="MBB4348585.1"/>
    <property type="molecule type" value="Genomic_DNA"/>
</dbReference>
<proteinExistence type="predicted"/>
<dbReference type="GO" id="GO:0031419">
    <property type="term" value="F:cobalamin binding"/>
    <property type="evidence" value="ECO:0007669"/>
    <property type="project" value="InterPro"/>
</dbReference>
<feature type="domain" description="B12-binding" evidence="6">
    <location>
        <begin position="65"/>
        <end position="201"/>
    </location>
</feature>
<evidence type="ECO:0000313" key="11">
    <source>
        <dbReference type="Proteomes" id="UP000520770"/>
    </source>
</evidence>
<comment type="cofactor">
    <cofactor evidence="1">
        <name>[4Fe-4S] cluster</name>
        <dbReference type="ChEBI" id="CHEBI:49883"/>
    </cofactor>
</comment>
<evidence type="ECO:0000256" key="2">
    <source>
        <dbReference type="ARBA" id="ARBA00022691"/>
    </source>
</evidence>
<dbReference type="Gene3D" id="3.20.20.70">
    <property type="entry name" value="Aldolase class I"/>
    <property type="match status" value="1"/>
</dbReference>
<evidence type="ECO:0000259" key="7">
    <source>
        <dbReference type="PROSITE" id="PS51918"/>
    </source>
</evidence>
<comment type="caution">
    <text evidence="10">The sequence shown here is derived from an EMBL/GenBank/DDBJ whole genome shotgun (WGS) entry which is preliminary data.</text>
</comment>
<dbReference type="GO" id="GO:0003824">
    <property type="term" value="F:catalytic activity"/>
    <property type="evidence" value="ECO:0007669"/>
    <property type="project" value="InterPro"/>
</dbReference>
<dbReference type="PANTHER" id="PTHR43409:SF7">
    <property type="entry name" value="BLL1977 PROTEIN"/>
    <property type="match status" value="1"/>
</dbReference>
<keyword evidence="12" id="KW-1185">Reference proteome</keyword>
<dbReference type="GO" id="GO:0046872">
    <property type="term" value="F:metal ion binding"/>
    <property type="evidence" value="ECO:0007669"/>
    <property type="project" value="UniProtKB-KW"/>
</dbReference>
<name>A0A7W6Y241_9HYPH</name>
<dbReference type="InterPro" id="IPR006158">
    <property type="entry name" value="Cobalamin-bd"/>
</dbReference>
<dbReference type="GO" id="GO:0005829">
    <property type="term" value="C:cytosol"/>
    <property type="evidence" value="ECO:0007669"/>
    <property type="project" value="TreeGrafter"/>
</dbReference>
<dbReference type="SFLD" id="SFLDF00324">
    <property type="entry name" value="bacteriocin_maturation"/>
    <property type="match status" value="1"/>
</dbReference>
<organism evidence="10 13">
    <name type="scientific">Aliirhizobium cellulosilyticum</name>
    <dbReference type="NCBI Taxonomy" id="393664"/>
    <lineage>
        <taxon>Bacteria</taxon>
        <taxon>Pseudomonadati</taxon>
        <taxon>Pseudomonadota</taxon>
        <taxon>Alphaproteobacteria</taxon>
        <taxon>Hyphomicrobiales</taxon>
        <taxon>Rhizobiaceae</taxon>
        <taxon>Aliirhizobium</taxon>
    </lineage>
</organism>